<dbReference type="InterPro" id="IPR038729">
    <property type="entry name" value="Rad50/SbcC_AAA"/>
</dbReference>
<feature type="coiled-coil region" evidence="4">
    <location>
        <begin position="849"/>
        <end position="1030"/>
    </location>
</feature>
<dbReference type="GO" id="GO:0006302">
    <property type="term" value="P:double-strand break repair"/>
    <property type="evidence" value="ECO:0007669"/>
    <property type="project" value="InterPro"/>
</dbReference>
<name>A0A2T5G9D1_HYDSH</name>
<accession>A0A2T5G9D1</accession>
<evidence type="ECO:0000256" key="2">
    <source>
        <dbReference type="ARBA" id="ARBA00011322"/>
    </source>
</evidence>
<dbReference type="RefSeq" id="WP_273000339.1">
    <property type="nucleotide sequence ID" value="NZ_PEBV01000022.1"/>
</dbReference>
<feature type="coiled-coil region" evidence="4">
    <location>
        <begin position="331"/>
        <end position="431"/>
    </location>
</feature>
<dbReference type="InterPro" id="IPR027417">
    <property type="entry name" value="P-loop_NTPase"/>
</dbReference>
<keyword evidence="7" id="KW-0540">Nuclease</keyword>
<comment type="similarity">
    <text evidence="1">Belongs to the SMC family. SbcC subfamily.</text>
</comment>
<feature type="coiled-coil region" evidence="4">
    <location>
        <begin position="204"/>
        <end position="290"/>
    </location>
</feature>
<dbReference type="PANTHER" id="PTHR32114">
    <property type="entry name" value="ABC TRANSPORTER ABCH.3"/>
    <property type="match status" value="1"/>
</dbReference>
<evidence type="ECO:0000256" key="4">
    <source>
        <dbReference type="SAM" id="Coils"/>
    </source>
</evidence>
<dbReference type="Gene3D" id="3.40.50.300">
    <property type="entry name" value="P-loop containing nucleotide triphosphate hydrolases"/>
    <property type="match status" value="2"/>
</dbReference>
<protein>
    <recommendedName>
        <fullName evidence="3">Nuclease SbcCD subunit C</fullName>
    </recommendedName>
</protein>
<gene>
    <name evidence="7" type="ORF">HSCHL_2688</name>
</gene>
<reference evidence="7 8" key="1">
    <citation type="submission" date="2017-08" db="EMBL/GenBank/DDBJ databases">
        <title>Burning lignite coal seam in the remote Altai Mountains harbors a hydrogen-driven thermophilic microbial community.</title>
        <authorList>
            <person name="Kadnikov V.V."/>
            <person name="Mardanov A.V."/>
            <person name="Ivasenko D."/>
            <person name="Beletsky A.V."/>
            <person name="Karnachuk O.V."/>
            <person name="Ravin N.V."/>
        </authorList>
    </citation>
    <scope>NUCLEOTIDE SEQUENCE [LARGE SCALE GENOMIC DNA]</scope>
    <source>
        <strain evidence="7">AL33</strain>
    </source>
</reference>
<dbReference type="Pfam" id="PF13558">
    <property type="entry name" value="SbcC_Walker_B"/>
    <property type="match status" value="1"/>
</dbReference>
<keyword evidence="4" id="KW-0175">Coiled coil</keyword>
<comment type="caution">
    <text evidence="7">The sequence shown here is derived from an EMBL/GenBank/DDBJ whole genome shotgun (WGS) entry which is preliminary data.</text>
</comment>
<evidence type="ECO:0000256" key="3">
    <source>
        <dbReference type="ARBA" id="ARBA00013368"/>
    </source>
</evidence>
<dbReference type="EMBL" id="PEBV01000022">
    <property type="protein sequence ID" value="PTQ52802.1"/>
    <property type="molecule type" value="Genomic_DNA"/>
</dbReference>
<dbReference type="SUPFAM" id="SSF52540">
    <property type="entry name" value="P-loop containing nucleoside triphosphate hydrolases"/>
    <property type="match status" value="1"/>
</dbReference>
<proteinExistence type="inferred from homology"/>
<dbReference type="Proteomes" id="UP000244180">
    <property type="component" value="Unassembled WGS sequence"/>
</dbReference>
<evidence type="ECO:0000313" key="7">
    <source>
        <dbReference type="EMBL" id="PTQ52802.1"/>
    </source>
</evidence>
<comment type="subunit">
    <text evidence="2">Heterodimer of SbcC and SbcD.</text>
</comment>
<feature type="coiled-coil region" evidence="4">
    <location>
        <begin position="1125"/>
        <end position="1190"/>
    </location>
</feature>
<keyword evidence="7" id="KW-0378">Hydrolase</keyword>
<evidence type="ECO:0000256" key="1">
    <source>
        <dbReference type="ARBA" id="ARBA00006930"/>
    </source>
</evidence>
<sequence>MRPLRLEFEGLHSYREKAVIDFRPLTRAGLFGIFGPTGSGKSTILDGITLALYGTVVRAERGTSGILNVDADGLAVAFDFALAGTAYRVERRYRRPSGRGERLDGERKEAGDGASFGLKNESARLLRLKGPAPEEAVPLEVLAEKPREVDRAVVRLIGLTVDDFTRAVVLPQGRFHEFLTLKGKDRREMLERILNLERYGKALYDRVNARARALESEREVKAAERTGLGDASREALEAAKAAHARAEAERAAAEGRLQALRAEVEALRKVRELQDKEAELEAALRRHRARAPEIEAMREALRRAEAAAHLRPYAEALVREADRLQAAFRVREAARAKAVEAASRLEQAEADLAARRERAEALRPDLLRQAERYRTAEARAARLLALEAEIAEEKRKRDLAAAETAAHERTLMRLKAEEAAKKERIRALKAEVERLTLPEERRKRLDDAWQAAERLRQAEEAAEAGSTRAAEAREAAAREIGAAASSFERLARAVSDGRARVAAAKGRLAVAASLLADALPKLSAALEKAEEVVRLRQKAAERDGFIRELASHLVDGIPCPVCGSSHHPAPAHLRPEAAHEAGATAAFAAEVGELGKAWLVVRSTLQARSEALSASRAAVADRLTSAEKSLAEGRRLLATGPISFDGGATALESGAAPDPASSGAPGAAPNLAPEAVPEALAESTEDLAEAAATAIPEAEKGATPETFGDRPGTPDGRGGAAARAEAAVRAALSAVERLAPDPAAPFGPDEAPTLNPGAASSLGPEATGQLTGEAPGAAGADALRGVDGRKFRTTEREASGAAGADALRELRAAVEALGAFAEDLETARRGLEAFVRTLDAQDKAFALRLEAARRARDEAARAEEEAREKAQARKAAAEAYAARFPDLPWSDVDRLREAAFRQAREAEAYRQALEQAMVELEQLRKAQTEAQAVLEAAGAALARHEAELRAREVQAGELKRELAVLTGGRPPEGLRQAVEAELKALDEAVRRAEAAAAAAREAHRAAEKELSSAESALQETRHRLEQAKAAWDSVRPEYEAIDAGFADPKAALQAVRDEREMAFLRHELDGYAREGAALEARRAEAAAALEAAFRDAQPAAVLRETLFPAGTSPAVSGGRLPSAVFEAAEAALREQEVAVQRATERVGEAAEKLAALQARHARYLALTAELERLEKAVVLHKQLLKALEGRAFVEYLAREELVALSRAASERLQGLTGGRLSLEVDSESNFVVRDYLRGGRLRPVSSLSGGETFLASLALALALSYAVQLKGTDPLEFFFLDEGFGTLDPEALEVVVGTLMRLSSERMAVGVITHVPAFRERIPHRLIVEPADESRGSRVRFEVM</sequence>
<organism evidence="7 8">
    <name type="scientific">Hydrogenibacillus schlegelii</name>
    <name type="common">Bacillus schlegelii</name>
    <dbReference type="NCBI Taxonomy" id="1484"/>
    <lineage>
        <taxon>Bacteria</taxon>
        <taxon>Bacillati</taxon>
        <taxon>Bacillota</taxon>
        <taxon>Bacilli</taxon>
        <taxon>Bacillales</taxon>
        <taxon>Bacillales Family X. Incertae Sedis</taxon>
        <taxon>Hydrogenibacillus</taxon>
    </lineage>
</organism>
<evidence type="ECO:0000313" key="8">
    <source>
        <dbReference type="Proteomes" id="UP000244180"/>
    </source>
</evidence>
<evidence type="ECO:0000259" key="6">
    <source>
        <dbReference type="Pfam" id="PF13476"/>
    </source>
</evidence>
<feature type="region of interest" description="Disordered" evidence="5">
    <location>
        <begin position="740"/>
        <end position="782"/>
    </location>
</feature>
<dbReference type="GO" id="GO:0016887">
    <property type="term" value="F:ATP hydrolysis activity"/>
    <property type="evidence" value="ECO:0007669"/>
    <property type="project" value="InterPro"/>
</dbReference>
<feature type="region of interest" description="Disordered" evidence="5">
    <location>
        <begin position="648"/>
        <end position="724"/>
    </location>
</feature>
<dbReference type="Pfam" id="PF13476">
    <property type="entry name" value="AAA_23"/>
    <property type="match status" value="1"/>
</dbReference>
<feature type="domain" description="Rad50/SbcC-type AAA" evidence="6">
    <location>
        <begin position="5"/>
        <end position="221"/>
    </location>
</feature>
<evidence type="ECO:0000256" key="5">
    <source>
        <dbReference type="SAM" id="MobiDB-lite"/>
    </source>
</evidence>
<dbReference type="GO" id="GO:0004527">
    <property type="term" value="F:exonuclease activity"/>
    <property type="evidence" value="ECO:0007669"/>
    <property type="project" value="UniProtKB-KW"/>
</dbReference>
<keyword evidence="7" id="KW-0269">Exonuclease</keyword>
<dbReference type="Gene3D" id="1.10.287.1490">
    <property type="match status" value="1"/>
</dbReference>
<feature type="compositionally biased region" description="Low complexity" evidence="5">
    <location>
        <begin position="653"/>
        <end position="682"/>
    </location>
</feature>
<dbReference type="PANTHER" id="PTHR32114:SF2">
    <property type="entry name" value="ABC TRANSPORTER ABCH.3"/>
    <property type="match status" value="1"/>
</dbReference>